<evidence type="ECO:0000313" key="3">
    <source>
        <dbReference type="Proteomes" id="UP001320148"/>
    </source>
</evidence>
<name>A0ABM7PMW3_9BACT</name>
<dbReference type="Gene3D" id="3.40.50.150">
    <property type="entry name" value="Vaccinia Virus protein VP39"/>
    <property type="match status" value="1"/>
</dbReference>
<proteinExistence type="predicted"/>
<protein>
    <recommendedName>
        <fullName evidence="1">Methyltransferase type 11 domain-containing protein</fullName>
    </recommendedName>
</protein>
<gene>
    <name evidence="2" type="ORF">DSLASN_43650</name>
</gene>
<dbReference type="Proteomes" id="UP001320148">
    <property type="component" value="Chromosome"/>
</dbReference>
<feature type="domain" description="Methyltransferase type 11" evidence="1">
    <location>
        <begin position="191"/>
        <end position="234"/>
    </location>
</feature>
<dbReference type="InterPro" id="IPR029063">
    <property type="entry name" value="SAM-dependent_MTases_sf"/>
</dbReference>
<dbReference type="SUPFAM" id="SSF53335">
    <property type="entry name" value="S-adenosyl-L-methionine-dependent methyltransferases"/>
    <property type="match status" value="1"/>
</dbReference>
<dbReference type="InterPro" id="IPR013216">
    <property type="entry name" value="Methyltransf_11"/>
</dbReference>
<evidence type="ECO:0000259" key="1">
    <source>
        <dbReference type="Pfam" id="PF08241"/>
    </source>
</evidence>
<sequence length="335" mass="38330">MVSWQQVESHSDSNGYIPEAVYSGVSEAYPVCSPQKAEAARMENEAWDGYLSAMRRRKNGRGMYEEMFRYEWYEGRRRLGFWGSIEEGIRHVAPGDAPRIAILSAGSGRDILKVGLAAGVWESTAPTRIRGTWREINPKWFRLVKPEARFFVTEYSFENFGRLEKTIGHLLEGGLLKPGMVSLRRWSFRQRVPLATESQDLVVFSLTGNYASESEQPGILNEIARCVKPGGHLLASTMRADFDFLRATSWSYRVRFFLRTPLGWPVCLEFIPWQVWWGTTCHRMTEKGYWKNEDARIWARYMKPSMMEPVAIFPAPCDLVPVEVLLVRKAGGAKG</sequence>
<accession>A0ABM7PMW3</accession>
<keyword evidence="3" id="KW-1185">Reference proteome</keyword>
<organism evidence="2 3">
    <name type="scientific">Desulfoluna limicola</name>
    <dbReference type="NCBI Taxonomy" id="2810562"/>
    <lineage>
        <taxon>Bacteria</taxon>
        <taxon>Pseudomonadati</taxon>
        <taxon>Thermodesulfobacteriota</taxon>
        <taxon>Desulfobacteria</taxon>
        <taxon>Desulfobacterales</taxon>
        <taxon>Desulfolunaceae</taxon>
        <taxon>Desulfoluna</taxon>
    </lineage>
</organism>
<evidence type="ECO:0000313" key="2">
    <source>
        <dbReference type="EMBL" id="BCS98733.1"/>
    </source>
</evidence>
<reference evidence="2 3" key="1">
    <citation type="submission" date="2021-02" db="EMBL/GenBank/DDBJ databases">
        <title>Complete genome of Desulfoluna sp. strain ASN36.</title>
        <authorList>
            <person name="Takahashi A."/>
            <person name="Kojima H."/>
            <person name="Fukui M."/>
        </authorList>
    </citation>
    <scope>NUCLEOTIDE SEQUENCE [LARGE SCALE GENOMIC DNA]</scope>
    <source>
        <strain evidence="2 3">ASN36</strain>
    </source>
</reference>
<dbReference type="EMBL" id="AP024488">
    <property type="protein sequence ID" value="BCS98733.1"/>
    <property type="molecule type" value="Genomic_DNA"/>
</dbReference>
<dbReference type="Pfam" id="PF08241">
    <property type="entry name" value="Methyltransf_11"/>
    <property type="match status" value="1"/>
</dbReference>
<dbReference type="RefSeq" id="WP_236890110.1">
    <property type="nucleotide sequence ID" value="NZ_AP024488.1"/>
</dbReference>